<evidence type="ECO:0000256" key="1">
    <source>
        <dbReference type="ARBA" id="ARBA00023157"/>
    </source>
</evidence>
<accession>A0A087TB87</accession>
<dbReference type="InterPro" id="IPR035976">
    <property type="entry name" value="Sushi/SCR/CCP_sf"/>
</dbReference>
<reference evidence="4 5" key="1">
    <citation type="submission" date="2013-11" db="EMBL/GenBank/DDBJ databases">
        <title>Genome sequencing of Stegodyphus mimosarum.</title>
        <authorList>
            <person name="Bechsgaard J."/>
        </authorList>
    </citation>
    <scope>NUCLEOTIDE SEQUENCE [LARGE SCALE GENOMIC DNA]</scope>
</reference>
<organism evidence="4 5">
    <name type="scientific">Stegodyphus mimosarum</name>
    <name type="common">African social velvet spider</name>
    <dbReference type="NCBI Taxonomy" id="407821"/>
    <lineage>
        <taxon>Eukaryota</taxon>
        <taxon>Metazoa</taxon>
        <taxon>Ecdysozoa</taxon>
        <taxon>Arthropoda</taxon>
        <taxon>Chelicerata</taxon>
        <taxon>Arachnida</taxon>
        <taxon>Araneae</taxon>
        <taxon>Araneomorphae</taxon>
        <taxon>Entelegynae</taxon>
        <taxon>Eresoidea</taxon>
        <taxon>Eresidae</taxon>
        <taxon>Stegodyphus</taxon>
    </lineage>
</organism>
<keyword evidence="2" id="KW-0768">Sushi</keyword>
<dbReference type="Gene3D" id="2.10.70.10">
    <property type="entry name" value="Complement Module, domain 1"/>
    <property type="match status" value="1"/>
</dbReference>
<dbReference type="SUPFAM" id="SSF57535">
    <property type="entry name" value="Complement control module/SCR domain"/>
    <property type="match status" value="1"/>
</dbReference>
<feature type="non-terminal residue" evidence="4">
    <location>
        <position position="238"/>
    </location>
</feature>
<keyword evidence="1" id="KW-1015">Disulfide bond</keyword>
<proteinExistence type="predicted"/>
<dbReference type="EMBL" id="KK114405">
    <property type="protein sequence ID" value="KFM62376.1"/>
    <property type="molecule type" value="Genomic_DNA"/>
</dbReference>
<sequence>MIRQAHMEMEGKYRCIVQTNQISGFTEFQLIVVVDACQDNVWTTHLDMDICTETIRMHCVGLFPKPSASCGIYNEEANHFLTSVPFDRVITLRNHTYEVTLNKQYFISDWTSYTNISFRCYFVIDKTSWRRGIRYKLFGDYGCDPIPPLPGSGTYNMTEEKSCWNRPREGAIVHYSCNNTKKLQGPETLICRNGSWLPESSTWPQHAKPFCSKAQKLRTHHFTEWIKIVLTLYMLHKL</sequence>
<dbReference type="OrthoDB" id="6425414at2759"/>
<dbReference type="PROSITE" id="PS50923">
    <property type="entry name" value="SUSHI"/>
    <property type="match status" value="1"/>
</dbReference>
<evidence type="ECO:0000259" key="3">
    <source>
        <dbReference type="PROSITE" id="PS50923"/>
    </source>
</evidence>
<feature type="domain" description="Sushi" evidence="3">
    <location>
        <begin position="141"/>
        <end position="213"/>
    </location>
</feature>
<keyword evidence="5" id="KW-1185">Reference proteome</keyword>
<dbReference type="AlphaFoldDB" id="A0A087TB87"/>
<dbReference type="InterPro" id="IPR000436">
    <property type="entry name" value="Sushi_SCR_CCP_dom"/>
</dbReference>
<gene>
    <name evidence="4" type="ORF">X975_22865</name>
</gene>
<comment type="caution">
    <text evidence="2">Lacks conserved residue(s) required for the propagation of feature annotation.</text>
</comment>
<evidence type="ECO:0000313" key="5">
    <source>
        <dbReference type="Proteomes" id="UP000054359"/>
    </source>
</evidence>
<evidence type="ECO:0000313" key="4">
    <source>
        <dbReference type="EMBL" id="KFM62376.1"/>
    </source>
</evidence>
<dbReference type="OMA" id="TETIRMH"/>
<dbReference type="CDD" id="cd00033">
    <property type="entry name" value="CCP"/>
    <property type="match status" value="1"/>
</dbReference>
<name>A0A087TB87_STEMI</name>
<evidence type="ECO:0000256" key="2">
    <source>
        <dbReference type="PROSITE-ProRule" id="PRU00302"/>
    </source>
</evidence>
<dbReference type="Proteomes" id="UP000054359">
    <property type="component" value="Unassembled WGS sequence"/>
</dbReference>
<protein>
    <recommendedName>
        <fullName evidence="3">Sushi domain-containing protein</fullName>
    </recommendedName>
</protein>